<dbReference type="AlphaFoldDB" id="A0A9W8LS05"/>
<dbReference type="Pfam" id="PF10018">
    <property type="entry name" value="Med4"/>
    <property type="match status" value="1"/>
</dbReference>
<organism evidence="10 11">
    <name type="scientific">Coemansia guatemalensis</name>
    <dbReference type="NCBI Taxonomy" id="2761395"/>
    <lineage>
        <taxon>Eukaryota</taxon>
        <taxon>Fungi</taxon>
        <taxon>Fungi incertae sedis</taxon>
        <taxon>Zoopagomycota</taxon>
        <taxon>Kickxellomycotina</taxon>
        <taxon>Kickxellomycetes</taxon>
        <taxon>Kickxellales</taxon>
        <taxon>Kickxellaceae</taxon>
        <taxon>Coemansia</taxon>
    </lineage>
</organism>
<dbReference type="OrthoDB" id="1929813at2759"/>
<comment type="function">
    <text evidence="8">Component of the Mediator complex, a coactivator involved in the regulated transcription of nearly all RNA polymerase II-dependent genes. Mediator functions as a bridge to convey information from gene-specific regulatory proteins to the basal RNA polymerase II transcription machinery. Mediator is recruited to promoters by direct interactions with regulatory proteins and serves as a scaffold for the assembly of a functional preinitiation complex with RNA polymerase II and the general transcription factors.</text>
</comment>
<feature type="compositionally biased region" description="Polar residues" evidence="9">
    <location>
        <begin position="38"/>
        <end position="50"/>
    </location>
</feature>
<feature type="region of interest" description="Disordered" evidence="9">
    <location>
        <begin position="182"/>
        <end position="213"/>
    </location>
</feature>
<keyword evidence="8" id="KW-0010">Activator</keyword>
<comment type="subcellular location">
    <subcellularLocation>
        <location evidence="1 8">Nucleus</location>
    </subcellularLocation>
</comment>
<accession>A0A9W8LS05</accession>
<dbReference type="GO" id="GO:0006357">
    <property type="term" value="P:regulation of transcription by RNA polymerase II"/>
    <property type="evidence" value="ECO:0007669"/>
    <property type="project" value="InterPro"/>
</dbReference>
<evidence type="ECO:0000256" key="4">
    <source>
        <dbReference type="ARBA" id="ARBA00023015"/>
    </source>
</evidence>
<evidence type="ECO:0000256" key="7">
    <source>
        <dbReference type="ARBA" id="ARBA00031257"/>
    </source>
</evidence>
<dbReference type="GO" id="GO:0003712">
    <property type="term" value="F:transcription coregulator activity"/>
    <property type="evidence" value="ECO:0007669"/>
    <property type="project" value="InterPro"/>
</dbReference>
<evidence type="ECO:0000256" key="3">
    <source>
        <dbReference type="ARBA" id="ARBA00020629"/>
    </source>
</evidence>
<keyword evidence="6 8" id="KW-0539">Nucleus</keyword>
<dbReference type="Proteomes" id="UP001140094">
    <property type="component" value="Unassembled WGS sequence"/>
</dbReference>
<dbReference type="PANTHER" id="PTHR13208:SF2">
    <property type="entry name" value="MEDIATOR OF RNA POLYMERASE II TRANSCRIPTION SUBUNIT 4"/>
    <property type="match status" value="1"/>
</dbReference>
<protein>
    <recommendedName>
        <fullName evidence="3 8">Mediator of RNA polymerase II transcription subunit 4</fullName>
    </recommendedName>
    <alternativeName>
        <fullName evidence="7 8">Mediator complex subunit 4</fullName>
    </alternativeName>
</protein>
<dbReference type="InterPro" id="IPR019258">
    <property type="entry name" value="Mediator_Med4"/>
</dbReference>
<evidence type="ECO:0000256" key="8">
    <source>
        <dbReference type="RuleBase" id="RU364141"/>
    </source>
</evidence>
<keyword evidence="11" id="KW-1185">Reference proteome</keyword>
<dbReference type="PANTHER" id="PTHR13208">
    <property type="entry name" value="MEDIATOR OF RNA POLYMERASE II TRANSCRIPTION SUBUNIT 4"/>
    <property type="match status" value="1"/>
</dbReference>
<comment type="caution">
    <text evidence="10">The sequence shown here is derived from an EMBL/GenBank/DDBJ whole genome shotgun (WGS) entry which is preliminary data.</text>
</comment>
<keyword evidence="5 8" id="KW-0804">Transcription</keyword>
<name>A0A9W8LS05_9FUNG</name>
<evidence type="ECO:0000256" key="2">
    <source>
        <dbReference type="ARBA" id="ARBA00009626"/>
    </source>
</evidence>
<evidence type="ECO:0000256" key="5">
    <source>
        <dbReference type="ARBA" id="ARBA00023163"/>
    </source>
</evidence>
<keyword evidence="4 8" id="KW-0805">Transcription regulation</keyword>
<feature type="region of interest" description="Disordered" evidence="9">
    <location>
        <begin position="33"/>
        <end position="52"/>
    </location>
</feature>
<sequence length="227" mass="25512">MENFNVEESPLVNLLNNVLSEYTATLRSLLGQFDTDGNRNTGETATQSRSETTERLIQLDQHLQRLYKEVAQHQKRQAEIRRIQLLSIASNKAKLQFINGMLDSKSQLEVTAADTEKRLVKAQVAQKANPQVEEIIEYAKKLSKFTAAPPNYDPANSTVPPEPPYPVLVAMRAGILNRYRTKKAARDMAEEGGNEDGESVHHAEEDHFDEVDADDLLLSLDLNPDLE</sequence>
<evidence type="ECO:0000313" key="11">
    <source>
        <dbReference type="Proteomes" id="UP001140094"/>
    </source>
</evidence>
<dbReference type="EMBL" id="JANBUO010001934">
    <property type="protein sequence ID" value="KAJ2796317.1"/>
    <property type="molecule type" value="Genomic_DNA"/>
</dbReference>
<dbReference type="GO" id="GO:0016592">
    <property type="term" value="C:mediator complex"/>
    <property type="evidence" value="ECO:0007669"/>
    <property type="project" value="InterPro"/>
</dbReference>
<evidence type="ECO:0000256" key="1">
    <source>
        <dbReference type="ARBA" id="ARBA00004123"/>
    </source>
</evidence>
<gene>
    <name evidence="8" type="primary">MED4</name>
    <name evidence="10" type="ORF">H4R20_005570</name>
</gene>
<comment type="subunit">
    <text evidence="8">Component of the Mediator complex.</text>
</comment>
<proteinExistence type="inferred from homology"/>
<evidence type="ECO:0000313" key="10">
    <source>
        <dbReference type="EMBL" id="KAJ2796317.1"/>
    </source>
</evidence>
<evidence type="ECO:0000256" key="6">
    <source>
        <dbReference type="ARBA" id="ARBA00023242"/>
    </source>
</evidence>
<reference evidence="10" key="1">
    <citation type="submission" date="2022-07" db="EMBL/GenBank/DDBJ databases">
        <title>Phylogenomic reconstructions and comparative analyses of Kickxellomycotina fungi.</title>
        <authorList>
            <person name="Reynolds N.K."/>
            <person name="Stajich J.E."/>
            <person name="Barry K."/>
            <person name="Grigoriev I.V."/>
            <person name="Crous P."/>
            <person name="Smith M.E."/>
        </authorList>
    </citation>
    <scope>NUCLEOTIDE SEQUENCE</scope>
    <source>
        <strain evidence="10">NRRL 1565</strain>
    </source>
</reference>
<dbReference type="GO" id="GO:0070847">
    <property type="term" value="C:core mediator complex"/>
    <property type="evidence" value="ECO:0007669"/>
    <property type="project" value="TreeGrafter"/>
</dbReference>
<evidence type="ECO:0000256" key="9">
    <source>
        <dbReference type="SAM" id="MobiDB-lite"/>
    </source>
</evidence>
<comment type="similarity">
    <text evidence="2 8">Belongs to the Mediator complex subunit 4 family.</text>
</comment>